<dbReference type="InterPro" id="IPR000198">
    <property type="entry name" value="RhoGAP_dom"/>
</dbReference>
<evidence type="ECO:0000256" key="5">
    <source>
        <dbReference type="SAM" id="MobiDB-lite"/>
    </source>
</evidence>
<feature type="region of interest" description="Disordered" evidence="5">
    <location>
        <begin position="102"/>
        <end position="121"/>
    </location>
</feature>
<dbReference type="GO" id="GO:0005096">
    <property type="term" value="F:GTPase activator activity"/>
    <property type="evidence" value="ECO:0007669"/>
    <property type="project" value="UniProtKB-KW"/>
</dbReference>
<evidence type="ECO:0000259" key="6">
    <source>
        <dbReference type="PROSITE" id="PS50238"/>
    </source>
</evidence>
<evidence type="ECO:0000313" key="8">
    <source>
        <dbReference type="EMBL" id="CAF9941966.1"/>
    </source>
</evidence>
<dbReference type="FunFam" id="1.20.1270.60:FF:000063">
    <property type="entry name" value="Rho GTPase activator"/>
    <property type="match status" value="1"/>
</dbReference>
<organism evidence="8 9">
    <name type="scientific">Alectoria fallacina</name>
    <dbReference type="NCBI Taxonomy" id="1903189"/>
    <lineage>
        <taxon>Eukaryota</taxon>
        <taxon>Fungi</taxon>
        <taxon>Dikarya</taxon>
        <taxon>Ascomycota</taxon>
        <taxon>Pezizomycotina</taxon>
        <taxon>Lecanoromycetes</taxon>
        <taxon>OSLEUM clade</taxon>
        <taxon>Lecanoromycetidae</taxon>
        <taxon>Lecanorales</taxon>
        <taxon>Lecanorineae</taxon>
        <taxon>Parmeliaceae</taxon>
        <taxon>Alectoria</taxon>
    </lineage>
</organism>
<gene>
    <name evidence="8" type="ORF">ALECFALPRED_009429</name>
</gene>
<keyword evidence="3 4" id="KW-0175">Coiled coil</keyword>
<dbReference type="Pfam" id="PF22699">
    <property type="entry name" value="GMIP-like_FCH"/>
    <property type="match status" value="1"/>
</dbReference>
<sequence>MEQRDSLERSSSENLAPQSTLNGSGYNGGSEVPTSTQITLAPQVAFPTHDSSPVVNSVLQSDIGINTLLTRLKQSVASAREFAAFLKKRSTLEEEQAQGLKKLCRSSHETAKRPDNRQGSYAQNYDEILGIHDRMADNGVQFALSLHQMHEDLHDLAVNMERGRKHWKQTGLSAEKRVQDSESLMEKAKSKYDSLAEDYDRTRTGDKQSGRVFGLKGPKSAAQHEEDLLRKVQQADSDYSSRVQNAKNQRQELVSTLRPQAVRVLQNLINECDSGLTLQLQKFASFNERLLLGNGLCVSPLKGQSNEPGSRSLRDVAFQIDNARDLNNYVSSFASKVGASGEIKYERHPILTSSQQTPPPMNTRTHPMPSQPSSSYSASGQTSQSGLLQGQSLPQVSALPPAQSGFVSNTIPQNGMNRSPQDQNFPSIGAGVPPQLPQAQTATPLYSQPPTPIGMGELQNNNSSTSLPALRPIFGLSLEDLLKRDGSAIPLVVYQCVQAVDLYGLEVEGIYRLSGSSAHVSKLRSIFDNDSNQLDFRNPEAFYHDVNSVAGLLKQFFRDLPDPLLTSEHYQGFIEAARIDDDITRRDSMHAIINSLPDPNYATLRALTLHLNRVQEHSAVTRMNAGNLAIIFGPTLMGTGPNVADAGWQVRVIDTILQNTYQIFDDD</sequence>
<evidence type="ECO:0000313" key="9">
    <source>
        <dbReference type="Proteomes" id="UP000664203"/>
    </source>
</evidence>
<protein>
    <submittedName>
        <fullName evidence="8">Uncharacterized protein</fullName>
    </submittedName>
</protein>
<dbReference type="InterPro" id="IPR031160">
    <property type="entry name" value="F_BAR_dom"/>
</dbReference>
<dbReference type="PROSITE" id="PS50238">
    <property type="entry name" value="RHOGAP"/>
    <property type="match status" value="1"/>
</dbReference>
<dbReference type="Gene3D" id="1.10.555.10">
    <property type="entry name" value="Rho GTPase activation protein"/>
    <property type="match status" value="1"/>
</dbReference>
<dbReference type="FunFam" id="1.10.555.10:FF:000041">
    <property type="entry name" value="Rho GTPase activator (Rgd1)"/>
    <property type="match status" value="1"/>
</dbReference>
<feature type="compositionally biased region" description="Basic and acidic residues" evidence="5">
    <location>
        <begin position="197"/>
        <end position="209"/>
    </location>
</feature>
<dbReference type="SMART" id="SM00324">
    <property type="entry name" value="RhoGAP"/>
    <property type="match status" value="1"/>
</dbReference>
<dbReference type="CDD" id="cd07652">
    <property type="entry name" value="F-BAR_Rgd1"/>
    <property type="match status" value="1"/>
</dbReference>
<dbReference type="OrthoDB" id="437889at2759"/>
<dbReference type="CDD" id="cd04398">
    <property type="entry name" value="RhoGAP_fRGD1"/>
    <property type="match status" value="1"/>
</dbReference>
<reference evidence="8" key="1">
    <citation type="submission" date="2021-03" db="EMBL/GenBank/DDBJ databases">
        <authorList>
            <person name="Tagirdzhanova G."/>
        </authorList>
    </citation>
    <scope>NUCLEOTIDE SEQUENCE</scope>
</reference>
<name>A0A8H3J752_9LECA</name>
<feature type="compositionally biased region" description="Polar residues" evidence="5">
    <location>
        <begin position="405"/>
        <end position="426"/>
    </location>
</feature>
<dbReference type="PANTHER" id="PTHR23176">
    <property type="entry name" value="RHO/RAC/CDC GTPASE-ACTIVATING PROTEIN"/>
    <property type="match status" value="1"/>
</dbReference>
<dbReference type="Proteomes" id="UP000664203">
    <property type="component" value="Unassembled WGS sequence"/>
</dbReference>
<keyword evidence="2" id="KW-0863">Zinc-finger</keyword>
<keyword evidence="2" id="KW-0479">Metal-binding</keyword>
<evidence type="ECO:0000259" key="7">
    <source>
        <dbReference type="PROSITE" id="PS51741"/>
    </source>
</evidence>
<dbReference type="AlphaFoldDB" id="A0A8H3J752"/>
<dbReference type="InterPro" id="IPR054713">
    <property type="entry name" value="GMIP/FCHO2-like_FCH"/>
</dbReference>
<comment type="caution">
    <text evidence="8">The sequence shown here is derived from an EMBL/GenBank/DDBJ whole genome shotgun (WGS) entry which is preliminary data.</text>
</comment>
<dbReference type="InterPro" id="IPR001060">
    <property type="entry name" value="FCH_dom"/>
</dbReference>
<dbReference type="InterPro" id="IPR008936">
    <property type="entry name" value="Rho_GTPase_activation_prot"/>
</dbReference>
<feature type="compositionally biased region" description="Basic and acidic residues" evidence="5">
    <location>
        <begin position="106"/>
        <end position="116"/>
    </location>
</feature>
<feature type="compositionally biased region" description="Low complexity" evidence="5">
    <location>
        <begin position="367"/>
        <end position="395"/>
    </location>
</feature>
<feature type="region of interest" description="Disordered" evidence="5">
    <location>
        <begin position="1"/>
        <end position="34"/>
    </location>
</feature>
<dbReference type="SMART" id="SM00055">
    <property type="entry name" value="FCH"/>
    <property type="match status" value="1"/>
</dbReference>
<evidence type="ECO:0000256" key="1">
    <source>
        <dbReference type="ARBA" id="ARBA00022468"/>
    </source>
</evidence>
<feature type="compositionally biased region" description="Basic and acidic residues" evidence="5">
    <location>
        <begin position="1"/>
        <end position="11"/>
    </location>
</feature>
<dbReference type="SUPFAM" id="SSF103657">
    <property type="entry name" value="BAR/IMD domain-like"/>
    <property type="match status" value="1"/>
</dbReference>
<keyword evidence="2" id="KW-0862">Zinc</keyword>
<dbReference type="GO" id="GO:0007165">
    <property type="term" value="P:signal transduction"/>
    <property type="evidence" value="ECO:0007669"/>
    <property type="project" value="InterPro"/>
</dbReference>
<dbReference type="PANTHER" id="PTHR23176:SF136">
    <property type="entry name" value="RHO GTPASE ACTIVATOR (RGD1)"/>
    <property type="match status" value="1"/>
</dbReference>
<accession>A0A8H3J752</accession>
<dbReference type="InterPro" id="IPR050729">
    <property type="entry name" value="Rho-GAP"/>
</dbReference>
<dbReference type="SUPFAM" id="SSF48350">
    <property type="entry name" value="GTPase activation domain, GAP"/>
    <property type="match status" value="1"/>
</dbReference>
<dbReference type="Pfam" id="PF00620">
    <property type="entry name" value="RhoGAP"/>
    <property type="match status" value="1"/>
</dbReference>
<evidence type="ECO:0000256" key="4">
    <source>
        <dbReference type="PROSITE-ProRule" id="PRU01077"/>
    </source>
</evidence>
<dbReference type="PROSITE" id="PS51741">
    <property type="entry name" value="F_BAR"/>
    <property type="match status" value="1"/>
</dbReference>
<dbReference type="GO" id="GO:0008270">
    <property type="term" value="F:zinc ion binding"/>
    <property type="evidence" value="ECO:0007669"/>
    <property type="project" value="UniProtKB-KW"/>
</dbReference>
<feature type="compositionally biased region" description="Polar residues" evidence="5">
    <location>
        <begin position="12"/>
        <end position="24"/>
    </location>
</feature>
<evidence type="ECO:0000256" key="2">
    <source>
        <dbReference type="ARBA" id="ARBA00022771"/>
    </source>
</evidence>
<evidence type="ECO:0000256" key="3">
    <source>
        <dbReference type="ARBA" id="ARBA00023054"/>
    </source>
</evidence>
<keyword evidence="1" id="KW-0343">GTPase activation</keyword>
<feature type="domain" description="F-BAR" evidence="7">
    <location>
        <begin position="53"/>
        <end position="325"/>
    </location>
</feature>
<dbReference type="Gene3D" id="1.20.1270.60">
    <property type="entry name" value="Arfaptin homology (AH) domain/BAR domain"/>
    <property type="match status" value="1"/>
</dbReference>
<keyword evidence="9" id="KW-1185">Reference proteome</keyword>
<feature type="domain" description="Rho-GAP" evidence="6">
    <location>
        <begin position="476"/>
        <end position="664"/>
    </location>
</feature>
<dbReference type="Pfam" id="PF00611">
    <property type="entry name" value="FCH"/>
    <property type="match status" value="1"/>
</dbReference>
<feature type="region of interest" description="Disordered" evidence="5">
    <location>
        <begin position="351"/>
        <end position="445"/>
    </location>
</feature>
<dbReference type="EMBL" id="CAJPDR010000705">
    <property type="protein sequence ID" value="CAF9941966.1"/>
    <property type="molecule type" value="Genomic_DNA"/>
</dbReference>
<proteinExistence type="predicted"/>
<dbReference type="InterPro" id="IPR027267">
    <property type="entry name" value="AH/BAR_dom_sf"/>
</dbReference>
<dbReference type="GO" id="GO:0005938">
    <property type="term" value="C:cell cortex"/>
    <property type="evidence" value="ECO:0007669"/>
    <property type="project" value="UniProtKB-ARBA"/>
</dbReference>
<feature type="region of interest" description="Disordered" evidence="5">
    <location>
        <begin position="197"/>
        <end position="220"/>
    </location>
</feature>